<keyword evidence="4 10" id="KW-0808">Transferase</keyword>
<dbReference type="Gene3D" id="1.20.5.1930">
    <property type="match status" value="1"/>
</dbReference>
<comment type="catalytic activity">
    <reaction evidence="1">
        <text>ATP + protein L-histidine = ADP + protein N-phospho-L-histidine.</text>
        <dbReference type="EC" id="2.7.13.3"/>
    </reaction>
</comment>
<dbReference type="GO" id="GO:0046983">
    <property type="term" value="F:protein dimerization activity"/>
    <property type="evidence" value="ECO:0007669"/>
    <property type="project" value="InterPro"/>
</dbReference>
<keyword evidence="7" id="KW-0067">ATP-binding</keyword>
<dbReference type="GO" id="GO:0016020">
    <property type="term" value="C:membrane"/>
    <property type="evidence" value="ECO:0007669"/>
    <property type="project" value="InterPro"/>
</dbReference>
<evidence type="ECO:0000256" key="3">
    <source>
        <dbReference type="ARBA" id="ARBA00022553"/>
    </source>
</evidence>
<dbReference type="InterPro" id="IPR005467">
    <property type="entry name" value="His_kinase_dom"/>
</dbReference>
<dbReference type="InterPro" id="IPR003594">
    <property type="entry name" value="HATPase_dom"/>
</dbReference>
<dbReference type="SUPFAM" id="SSF48452">
    <property type="entry name" value="TPR-like"/>
    <property type="match status" value="1"/>
</dbReference>
<dbReference type="InterPro" id="IPR011990">
    <property type="entry name" value="TPR-like_helical_dom_sf"/>
</dbReference>
<dbReference type="Pfam" id="PF13181">
    <property type="entry name" value="TPR_8"/>
    <property type="match status" value="1"/>
</dbReference>
<dbReference type="PANTHER" id="PTHR24421">
    <property type="entry name" value="NITRATE/NITRITE SENSOR PROTEIN NARX-RELATED"/>
    <property type="match status" value="1"/>
</dbReference>
<accession>A0A2N9P8K9</accession>
<keyword evidence="5" id="KW-0547">Nucleotide-binding</keyword>
<evidence type="ECO:0000256" key="6">
    <source>
        <dbReference type="ARBA" id="ARBA00022777"/>
    </source>
</evidence>
<evidence type="ECO:0000256" key="5">
    <source>
        <dbReference type="ARBA" id="ARBA00022741"/>
    </source>
</evidence>
<dbReference type="AlphaFoldDB" id="A0A2N9P8K9"/>
<keyword evidence="8" id="KW-0902">Two-component regulatory system</keyword>
<dbReference type="Gene3D" id="3.30.565.10">
    <property type="entry name" value="Histidine kinase-like ATPase, C-terminal domain"/>
    <property type="match status" value="1"/>
</dbReference>
<dbReference type="PROSITE" id="PS50109">
    <property type="entry name" value="HIS_KIN"/>
    <property type="match status" value="1"/>
</dbReference>
<dbReference type="EMBL" id="OLKH01000066">
    <property type="protein sequence ID" value="SPE76678.1"/>
    <property type="molecule type" value="Genomic_DNA"/>
</dbReference>
<evidence type="ECO:0000256" key="1">
    <source>
        <dbReference type="ARBA" id="ARBA00000085"/>
    </source>
</evidence>
<dbReference type="SUPFAM" id="SSF55874">
    <property type="entry name" value="ATPase domain of HSP90 chaperone/DNA topoisomerase II/histidine kinase"/>
    <property type="match status" value="1"/>
</dbReference>
<dbReference type="InterPro" id="IPR036890">
    <property type="entry name" value="HATPase_C_sf"/>
</dbReference>
<dbReference type="InterPro" id="IPR019734">
    <property type="entry name" value="TPR_rpt"/>
</dbReference>
<protein>
    <recommendedName>
        <fullName evidence="2">histidine kinase</fullName>
        <ecNumber evidence="2">2.7.13.3</ecNumber>
    </recommendedName>
</protein>
<feature type="domain" description="Histidine kinase" evidence="9">
    <location>
        <begin position="610"/>
        <end position="695"/>
    </location>
</feature>
<gene>
    <name evidence="10" type="primary">nreB</name>
    <name evidence="10" type="ORF">FLACOL_00664</name>
</gene>
<evidence type="ECO:0000313" key="10">
    <source>
        <dbReference type="EMBL" id="SPE76678.1"/>
    </source>
</evidence>
<dbReference type="EC" id="2.7.13.3" evidence="2"/>
<evidence type="ECO:0000313" key="11">
    <source>
        <dbReference type="Proteomes" id="UP000238180"/>
    </source>
</evidence>
<dbReference type="CDD" id="cd16917">
    <property type="entry name" value="HATPase_UhpB-NarQ-NarX-like"/>
    <property type="match status" value="1"/>
</dbReference>
<proteinExistence type="predicted"/>
<keyword evidence="6 10" id="KW-0418">Kinase</keyword>
<dbReference type="GO" id="GO:0000155">
    <property type="term" value="F:phosphorelay sensor kinase activity"/>
    <property type="evidence" value="ECO:0007669"/>
    <property type="project" value="InterPro"/>
</dbReference>
<dbReference type="Proteomes" id="UP000238180">
    <property type="component" value="Unassembled WGS sequence"/>
</dbReference>
<dbReference type="Gene3D" id="1.25.40.10">
    <property type="entry name" value="Tetratricopeptide repeat domain"/>
    <property type="match status" value="2"/>
</dbReference>
<keyword evidence="3" id="KW-0597">Phosphoprotein</keyword>
<organism evidence="10 11">
    <name type="scientific">Flavobacterium columnare</name>
    <dbReference type="NCBI Taxonomy" id="996"/>
    <lineage>
        <taxon>Bacteria</taxon>
        <taxon>Pseudomonadati</taxon>
        <taxon>Bacteroidota</taxon>
        <taxon>Flavobacteriia</taxon>
        <taxon>Flavobacteriales</taxon>
        <taxon>Flavobacteriaceae</taxon>
        <taxon>Flavobacterium</taxon>
    </lineage>
</organism>
<dbReference type="PANTHER" id="PTHR24421:SF10">
    <property type="entry name" value="NITRATE_NITRITE SENSOR PROTEIN NARQ"/>
    <property type="match status" value="1"/>
</dbReference>
<name>A0A2N9P8K9_9FLAO</name>
<dbReference type="GO" id="GO:0005524">
    <property type="term" value="F:ATP binding"/>
    <property type="evidence" value="ECO:0007669"/>
    <property type="project" value="UniProtKB-KW"/>
</dbReference>
<dbReference type="SMART" id="SM00028">
    <property type="entry name" value="TPR"/>
    <property type="match status" value="5"/>
</dbReference>
<dbReference type="InterPro" id="IPR011712">
    <property type="entry name" value="Sig_transdc_His_kin_sub3_dim/P"/>
</dbReference>
<evidence type="ECO:0000256" key="4">
    <source>
        <dbReference type="ARBA" id="ARBA00022679"/>
    </source>
</evidence>
<dbReference type="Pfam" id="PF07730">
    <property type="entry name" value="HisKA_3"/>
    <property type="match status" value="1"/>
</dbReference>
<evidence type="ECO:0000256" key="8">
    <source>
        <dbReference type="ARBA" id="ARBA00023012"/>
    </source>
</evidence>
<sequence>MPLFKEYINKVFLKFGKKNLNRRLLLISLMFFLFSCKKEVEIGHDLNIEDSSANTNSPISLQEDKKRDAIIIENELQKNTHNTSSLRKSYFKLAGRYYNLEDSENYLRISRIAFKLAKEAQDPVDIAKGYHYIGDYFYLNFKNDSAYYYFTRSEKNYELLKKTKELTRVKFSKADILLYEKDFSGAEVEFIKVLKIAKAINYTRLIYDCYLNLGNVLVGLNSPDEAIAYYNKALSTINLLTKDPQYEALKAQVYIYLGKAYSKKKAYHEAIVQYDEGLLFSNPEKIGSYTYSSLISNKAYAEMQLDNLEIAEEKLYESLKIRKKDNNIPGIVLSNIYLGELYLYKKDVPKAISFLRNAKKIASENKILEDELRALRLLSKIDKKNQYDLYEEYINLSDSIQTVEFNKRNSFARIEYETDEILTEKQIIQEEKEQISSQRWLILFGSSGMIILLILLYNNKSQSSKNKQLQFEREQQESNEQIYKLMLQQQHLINDTRQQEKKRISQELHDGVMSKLTSTRLNLFILSKRQDQETIEKCLKHIENIQNIEKELRNISHDLNQETFLEKESFKLIIQNLFEDYCNAINIEYILEIDTNIVWEAIETSVKIDIYRILQECLQNTYKYSHATLVILSIKKVLDRLIIDIEDNGVGFDINKVKEGIGIKNINSRAKSMNGEVKFYSTINKGTHINLSLPY</sequence>
<evidence type="ECO:0000259" key="9">
    <source>
        <dbReference type="PROSITE" id="PS50109"/>
    </source>
</evidence>
<dbReference type="InterPro" id="IPR050482">
    <property type="entry name" value="Sensor_HK_TwoCompSys"/>
</dbReference>
<evidence type="ECO:0000256" key="2">
    <source>
        <dbReference type="ARBA" id="ARBA00012438"/>
    </source>
</evidence>
<evidence type="ECO:0000256" key="7">
    <source>
        <dbReference type="ARBA" id="ARBA00022840"/>
    </source>
</evidence>
<dbReference type="Pfam" id="PF02518">
    <property type="entry name" value="HATPase_c"/>
    <property type="match status" value="1"/>
</dbReference>
<reference evidence="10 11" key="1">
    <citation type="submission" date="2018-02" db="EMBL/GenBank/DDBJ databases">
        <authorList>
            <person name="Cohen D.B."/>
            <person name="Kent A.D."/>
        </authorList>
    </citation>
    <scope>NUCLEOTIDE SEQUENCE [LARGE SCALE GENOMIC DNA]</scope>
    <source>
        <strain evidence="10">CIP109753</strain>
    </source>
</reference>